<feature type="region of interest" description="Disordered" evidence="2">
    <location>
        <begin position="501"/>
        <end position="521"/>
    </location>
</feature>
<dbReference type="AlphaFoldDB" id="A0A0V0QA86"/>
<dbReference type="OrthoDB" id="305976at2759"/>
<evidence type="ECO:0000256" key="1">
    <source>
        <dbReference type="SAM" id="Coils"/>
    </source>
</evidence>
<accession>A0A0V0QA86</accession>
<feature type="compositionally biased region" description="Low complexity" evidence="2">
    <location>
        <begin position="79"/>
        <end position="93"/>
    </location>
</feature>
<evidence type="ECO:0000313" key="3">
    <source>
        <dbReference type="EMBL" id="KRW99145.1"/>
    </source>
</evidence>
<proteinExistence type="predicted"/>
<sequence length="1223" mass="143760">MKMPLPTVIIDNRCRIISFNERVSQLFRTRLSGKNLSFMQLIDYTYHQRVQEGINQCIQNQQQQVVLVQIYQDDENELEQNGQSSNSNNGQQQIHESPTKLQQKSSQDSDKKQDREEKEKDTFLDTQLKFNLQSMDFQPKSFLIHCVENLCVQNLNQFSEKSEIELVFEASFPEQVSGDLNCFNQEMQTRNLGTMNSPNNQNHYSKNSIKKQQQDSFMRQQISSEAYKWKLREKEIQIQRPWVQQKNEEKDKIKTSSNSLAYSPNFNENTPEINSKKQFKLKSVNQNQEHAKLVKPVNPILNQYDQKNRGEFLKNQSQNDQNIIQFQLQNQNQGQNNQNLIRQEEIQDNKIEELDVEESIDVINTKTLIKTQNNFFSDDYQDQCEQYDEDDEEEDFKSSIIQNGVQNQYKIKNSSESFIDDDDEYISEEEKILIQQKIKQRLPQIQKYYEKIFENVLEEGQLKKIIGEDQLQHTTIEKNQDQAEQNIFNQQNLNKISKKKKFSTNTHVDSNTPQTQNKKSGLIDVKEAQFELMKQLQSSSKSKQRSLINYKLSETLENFTRKSNMHIIDSDIQNLKTINSKQSEEQQNYFSSDESSFYKDKILIQKQNKAQKQLENSEENQTEDKNYNQFENNLEENKNIHSSQHVLPKNKDTIEYLLPCSNQEINQKINQNDKQIQQQNQNQENNILKQINIFQNENKDQNLSYQAQEIKLQQQQQQQQQQQKQQQKQQQLQSKDVELKLINNLQSNSDFPQKNSELRNGKKRNSKLFLQKLREQDIVCNSDSNDSSKKAIKKGIVQESFGVMSSCTDNEDSVQQNGQSQKSILSKLENKIQNLKCNKNIEERQETSESEEIKSCELIKSNISLKNRKYNNQRDNKQIKSQKVIQDQIYPKDILPDTRVKSSTVNSNEEKPPTPNNNTTNQSCRSPYPYLIKSPLVLKKAFVNPKQKEYVIKIEGKEKNKILHFEWVYGTQRNIDFVTVDLQGVKVYKLEEDKMSLKSQKHYQLNLYYCWYEPINESLACASNNENGRIYTFFFNEKRQGFKYRGPDFRLDNVENMVIIDNPEFELPKKGLLSKASTLFNKEKINFQAEEELRNTDLITTLKKRNPQFQLSVPSDGLISISVVDNLLMLHSHNEYMSMIYDIKRYNPIVPLGAPQPLQQNEELINQQQKTFVQKNLLDDTEEEVTVLQDKDIKDFSKHSLSQMQKLPVNYIAHIQVFKNALL</sequence>
<feature type="compositionally biased region" description="Polar residues" evidence="2">
    <location>
        <begin position="744"/>
        <end position="755"/>
    </location>
</feature>
<feature type="coiled-coil region" evidence="1">
    <location>
        <begin position="662"/>
        <end position="735"/>
    </location>
</feature>
<evidence type="ECO:0000313" key="4">
    <source>
        <dbReference type="Proteomes" id="UP000054937"/>
    </source>
</evidence>
<name>A0A0V0QA86_PSEPJ</name>
<dbReference type="Proteomes" id="UP000054937">
    <property type="component" value="Unassembled WGS sequence"/>
</dbReference>
<comment type="caution">
    <text evidence="3">The sequence shown here is derived from an EMBL/GenBank/DDBJ whole genome shotgun (WGS) entry which is preliminary data.</text>
</comment>
<gene>
    <name evidence="3" type="ORF">PPERSA_07388</name>
</gene>
<dbReference type="InParanoid" id="A0A0V0QA86"/>
<protein>
    <submittedName>
        <fullName evidence="3">Uncharacterized protein</fullName>
    </submittedName>
</protein>
<feature type="region of interest" description="Disordered" evidence="2">
    <location>
        <begin position="77"/>
        <end position="121"/>
    </location>
</feature>
<organism evidence="3 4">
    <name type="scientific">Pseudocohnilembus persalinus</name>
    <name type="common">Ciliate</name>
    <dbReference type="NCBI Taxonomy" id="266149"/>
    <lineage>
        <taxon>Eukaryota</taxon>
        <taxon>Sar</taxon>
        <taxon>Alveolata</taxon>
        <taxon>Ciliophora</taxon>
        <taxon>Intramacronucleata</taxon>
        <taxon>Oligohymenophorea</taxon>
        <taxon>Scuticociliatia</taxon>
        <taxon>Philasterida</taxon>
        <taxon>Pseudocohnilembidae</taxon>
        <taxon>Pseudocohnilembus</taxon>
    </lineage>
</organism>
<evidence type="ECO:0000256" key="2">
    <source>
        <dbReference type="SAM" id="MobiDB-lite"/>
    </source>
</evidence>
<keyword evidence="4" id="KW-1185">Reference proteome</keyword>
<feature type="compositionally biased region" description="Polar residues" evidence="2">
    <location>
        <begin position="503"/>
        <end position="519"/>
    </location>
</feature>
<feature type="compositionally biased region" description="Basic and acidic residues" evidence="2">
    <location>
        <begin position="107"/>
        <end position="121"/>
    </location>
</feature>
<feature type="region of interest" description="Disordered" evidence="2">
    <location>
        <begin position="896"/>
        <end position="925"/>
    </location>
</feature>
<feature type="region of interest" description="Disordered" evidence="2">
    <location>
        <begin position="744"/>
        <end position="763"/>
    </location>
</feature>
<dbReference type="EMBL" id="LDAU01000220">
    <property type="protein sequence ID" value="KRW99145.1"/>
    <property type="molecule type" value="Genomic_DNA"/>
</dbReference>
<keyword evidence="1" id="KW-0175">Coiled coil</keyword>
<feature type="compositionally biased region" description="Polar residues" evidence="2">
    <location>
        <begin position="255"/>
        <end position="272"/>
    </location>
</feature>
<reference evidence="3 4" key="1">
    <citation type="journal article" date="2015" name="Sci. Rep.">
        <title>Genome of the facultative scuticociliatosis pathogen Pseudocohnilembus persalinus provides insight into its virulence through horizontal gene transfer.</title>
        <authorList>
            <person name="Xiong J."/>
            <person name="Wang G."/>
            <person name="Cheng J."/>
            <person name="Tian M."/>
            <person name="Pan X."/>
            <person name="Warren A."/>
            <person name="Jiang C."/>
            <person name="Yuan D."/>
            <person name="Miao W."/>
        </authorList>
    </citation>
    <scope>NUCLEOTIDE SEQUENCE [LARGE SCALE GENOMIC DNA]</scope>
    <source>
        <strain evidence="3">36N120E</strain>
    </source>
</reference>
<feature type="region of interest" description="Disordered" evidence="2">
    <location>
        <begin position="247"/>
        <end position="272"/>
    </location>
</feature>